<name>A0A494VZA0_9SPHI</name>
<keyword evidence="1" id="KW-0812">Transmembrane</keyword>
<dbReference type="KEGG" id="muh:HYN43_014670"/>
<sequence length="168" mass="19177">MHFLLKLKSWQLFILMVIIPWAFNNFSNFSLFGLFLTLLINLGWMHSIATTMHSMIPASVKPSVTYFRYGCFLMVLSTILISISLADNLNNPTLTAWLLVTGSLVYLVSFTYVCSFSARMVESMLQGEILGNSDSLKGILCFWIYPIGLWYVQPAVRRILAQYDKQIV</sequence>
<evidence type="ECO:0000313" key="3">
    <source>
        <dbReference type="Proteomes" id="UP000270046"/>
    </source>
</evidence>
<accession>A0A494VZA0</accession>
<keyword evidence="1" id="KW-1133">Transmembrane helix</keyword>
<feature type="transmembrane region" description="Helical" evidence="1">
    <location>
        <begin position="7"/>
        <end position="23"/>
    </location>
</feature>
<organism evidence="2 3">
    <name type="scientific">Mucilaginibacter celer</name>
    <dbReference type="NCBI Taxonomy" id="2305508"/>
    <lineage>
        <taxon>Bacteria</taxon>
        <taxon>Pseudomonadati</taxon>
        <taxon>Bacteroidota</taxon>
        <taxon>Sphingobacteriia</taxon>
        <taxon>Sphingobacteriales</taxon>
        <taxon>Sphingobacteriaceae</taxon>
        <taxon>Mucilaginibacter</taxon>
    </lineage>
</organism>
<evidence type="ECO:0000256" key="1">
    <source>
        <dbReference type="SAM" id="Phobius"/>
    </source>
</evidence>
<feature type="transmembrane region" description="Helical" evidence="1">
    <location>
        <begin position="66"/>
        <end position="85"/>
    </location>
</feature>
<feature type="transmembrane region" description="Helical" evidence="1">
    <location>
        <begin position="97"/>
        <end position="118"/>
    </location>
</feature>
<protein>
    <submittedName>
        <fullName evidence="2">Uncharacterized protein</fullName>
    </submittedName>
</protein>
<proteinExistence type="predicted"/>
<dbReference type="OrthoDB" id="1442756at2"/>
<reference evidence="2 3" key="1">
    <citation type="submission" date="2018-10" db="EMBL/GenBank/DDBJ databases">
        <title>Genome sequencing of Mucilaginibacter sp. HYN0043.</title>
        <authorList>
            <person name="Kim M."/>
            <person name="Yi H."/>
        </authorList>
    </citation>
    <scope>NUCLEOTIDE SEQUENCE [LARGE SCALE GENOMIC DNA]</scope>
    <source>
        <strain evidence="2 3">HYN0043</strain>
    </source>
</reference>
<dbReference type="Proteomes" id="UP000270046">
    <property type="component" value="Chromosome"/>
</dbReference>
<dbReference type="AlphaFoldDB" id="A0A494VZA0"/>
<keyword evidence="1" id="KW-0472">Membrane</keyword>
<keyword evidence="3" id="KW-1185">Reference proteome</keyword>
<gene>
    <name evidence="2" type="ORF">HYN43_014670</name>
</gene>
<dbReference type="EMBL" id="CP032869">
    <property type="protein sequence ID" value="AYL96465.1"/>
    <property type="molecule type" value="Genomic_DNA"/>
</dbReference>
<evidence type="ECO:0000313" key="2">
    <source>
        <dbReference type="EMBL" id="AYL96465.1"/>
    </source>
</evidence>